<comment type="caution">
    <text evidence="1">The sequence shown here is derived from an EMBL/GenBank/DDBJ whole genome shotgun (WGS) entry which is preliminary data.</text>
</comment>
<evidence type="ECO:0000313" key="1">
    <source>
        <dbReference type="EMBL" id="CAG7717362.1"/>
    </source>
</evidence>
<reference evidence="1" key="1">
    <citation type="submission" date="2021-06" db="EMBL/GenBank/DDBJ databases">
        <authorList>
            <person name="Hodson N. C."/>
            <person name="Mongue J. A."/>
            <person name="Jaron S. K."/>
        </authorList>
    </citation>
    <scope>NUCLEOTIDE SEQUENCE</scope>
</reference>
<sequence>IKSSIEYLTASSFDLPLKTQLQNLIWSLIWTISRSGTSKASRL</sequence>
<accession>A0A8J2NT28</accession>
<gene>
    <name evidence="1" type="ORF">AFUS01_LOCUS6822</name>
</gene>
<organism evidence="1 2">
    <name type="scientific">Allacma fusca</name>
    <dbReference type="NCBI Taxonomy" id="39272"/>
    <lineage>
        <taxon>Eukaryota</taxon>
        <taxon>Metazoa</taxon>
        <taxon>Ecdysozoa</taxon>
        <taxon>Arthropoda</taxon>
        <taxon>Hexapoda</taxon>
        <taxon>Collembola</taxon>
        <taxon>Symphypleona</taxon>
        <taxon>Sminthuridae</taxon>
        <taxon>Allacma</taxon>
    </lineage>
</organism>
<dbReference type="AlphaFoldDB" id="A0A8J2NT28"/>
<feature type="non-terminal residue" evidence="1">
    <location>
        <position position="1"/>
    </location>
</feature>
<proteinExistence type="predicted"/>
<dbReference type="EMBL" id="CAJVCH010045169">
    <property type="protein sequence ID" value="CAG7717362.1"/>
    <property type="molecule type" value="Genomic_DNA"/>
</dbReference>
<evidence type="ECO:0000313" key="2">
    <source>
        <dbReference type="Proteomes" id="UP000708208"/>
    </source>
</evidence>
<dbReference type="Proteomes" id="UP000708208">
    <property type="component" value="Unassembled WGS sequence"/>
</dbReference>
<name>A0A8J2NT28_9HEXA</name>
<protein>
    <submittedName>
        <fullName evidence="1">Uncharacterized protein</fullName>
    </submittedName>
</protein>
<keyword evidence="2" id="KW-1185">Reference proteome</keyword>